<keyword evidence="2" id="KW-1185">Reference proteome</keyword>
<organism evidence="1 2">
    <name type="scientific">Populus alba</name>
    <name type="common">White poplar</name>
    <dbReference type="NCBI Taxonomy" id="43335"/>
    <lineage>
        <taxon>Eukaryota</taxon>
        <taxon>Viridiplantae</taxon>
        <taxon>Streptophyta</taxon>
        <taxon>Embryophyta</taxon>
        <taxon>Tracheophyta</taxon>
        <taxon>Spermatophyta</taxon>
        <taxon>Magnoliopsida</taxon>
        <taxon>eudicotyledons</taxon>
        <taxon>Gunneridae</taxon>
        <taxon>Pentapetalae</taxon>
        <taxon>rosids</taxon>
        <taxon>fabids</taxon>
        <taxon>Malpighiales</taxon>
        <taxon>Salicaceae</taxon>
        <taxon>Saliceae</taxon>
        <taxon>Populus</taxon>
    </lineage>
</organism>
<sequence length="366" mass="42174">MVRIARENRRNLRMRLKFTIRQAFHSIDGNASPNTNGSQFFITTVATPWLHNKHTVFGRFVKGMDAVQVNLSLYFLPILSSDIERMHFDDRLLRRWTKQTSHAKIQSSTPVISWDGLGCQRFCYAGNLVHKRFCMFLSMRPQGRFILQPETPPKRFLLCRSRLLVLLIPFPILKTWEQVGGFIPVSSIRPSSYKVKFLQRSALLKFCTTERTKMGGSNVWQEQRNFVKSLHEQGILDSHFDEILDLPRESPQFVIDLVSTFCSDAENAIAALIRYLNEPDINYSRIIDQVHQIRGASSCIGGHRMALACRELRYACEDKDKDRCLAACGKTRDEYQILKEKFNIILQIVHAAQTRSEFAGVFVLAL</sequence>
<proteinExistence type="predicted"/>
<dbReference type="Proteomes" id="UP000309997">
    <property type="component" value="Unassembled WGS sequence"/>
</dbReference>
<reference evidence="1 2" key="1">
    <citation type="journal article" date="2024" name="Plant Biotechnol. J.">
        <title>Genome and CRISPR/Cas9 system of a widespread forest tree (Populus alba) in the world.</title>
        <authorList>
            <person name="Liu Y.J."/>
            <person name="Jiang P.F."/>
            <person name="Han X.M."/>
            <person name="Li X.Y."/>
            <person name="Wang H.M."/>
            <person name="Wang Y.J."/>
            <person name="Wang X.X."/>
            <person name="Zeng Q.Y."/>
        </authorList>
    </citation>
    <scope>NUCLEOTIDE SEQUENCE [LARGE SCALE GENOMIC DNA]</scope>
    <source>
        <strain evidence="2">cv. PAL-ZL1</strain>
    </source>
</reference>
<gene>
    <name evidence="1" type="ORF">D5086_009233</name>
</gene>
<evidence type="ECO:0000313" key="1">
    <source>
        <dbReference type="EMBL" id="KAL3597596.1"/>
    </source>
</evidence>
<evidence type="ECO:0000313" key="2">
    <source>
        <dbReference type="Proteomes" id="UP000309997"/>
    </source>
</evidence>
<dbReference type="EMBL" id="RCHU02000004">
    <property type="protein sequence ID" value="KAL3597596.1"/>
    <property type="molecule type" value="Genomic_DNA"/>
</dbReference>
<comment type="caution">
    <text evidence="1">The sequence shown here is derived from an EMBL/GenBank/DDBJ whole genome shotgun (WGS) entry which is preliminary data.</text>
</comment>
<name>A0ACC4CIB5_POPAL</name>
<protein>
    <submittedName>
        <fullName evidence="1">Uncharacterized protein</fullName>
    </submittedName>
</protein>
<accession>A0ACC4CIB5</accession>